<feature type="region of interest" description="Disordered" evidence="1">
    <location>
        <begin position="151"/>
        <end position="170"/>
    </location>
</feature>
<dbReference type="EMBL" id="SDMP01000020">
    <property type="protein sequence ID" value="RYQ83864.1"/>
    <property type="molecule type" value="Genomic_DNA"/>
</dbReference>
<evidence type="ECO:0000313" key="2">
    <source>
        <dbReference type="EMBL" id="RYQ83864.1"/>
    </source>
</evidence>
<reference evidence="2 3" key="1">
    <citation type="submission" date="2019-01" db="EMBL/GenBank/DDBJ databases">
        <title>Sequencing of cultivated peanut Arachis hypogaea provides insights into genome evolution and oil improvement.</title>
        <authorList>
            <person name="Chen X."/>
        </authorList>
    </citation>
    <scope>NUCLEOTIDE SEQUENCE [LARGE SCALE GENOMIC DNA]</scope>
    <source>
        <strain evidence="3">cv. Fuhuasheng</strain>
        <tissue evidence="2">Leaves</tissue>
    </source>
</reference>
<evidence type="ECO:0000313" key="3">
    <source>
        <dbReference type="Proteomes" id="UP000289738"/>
    </source>
</evidence>
<comment type="caution">
    <text evidence="2">The sequence shown here is derived from an EMBL/GenBank/DDBJ whole genome shotgun (WGS) entry which is preliminary data.</text>
</comment>
<accession>A0A444X2A5</accession>
<evidence type="ECO:0000256" key="1">
    <source>
        <dbReference type="SAM" id="MobiDB-lite"/>
    </source>
</evidence>
<gene>
    <name evidence="2" type="ORF">Ahy_B10g102732</name>
</gene>
<dbReference type="Proteomes" id="UP000289738">
    <property type="component" value="Chromosome B10"/>
</dbReference>
<organism evidence="2 3">
    <name type="scientific">Arachis hypogaea</name>
    <name type="common">Peanut</name>
    <dbReference type="NCBI Taxonomy" id="3818"/>
    <lineage>
        <taxon>Eukaryota</taxon>
        <taxon>Viridiplantae</taxon>
        <taxon>Streptophyta</taxon>
        <taxon>Embryophyta</taxon>
        <taxon>Tracheophyta</taxon>
        <taxon>Spermatophyta</taxon>
        <taxon>Magnoliopsida</taxon>
        <taxon>eudicotyledons</taxon>
        <taxon>Gunneridae</taxon>
        <taxon>Pentapetalae</taxon>
        <taxon>rosids</taxon>
        <taxon>fabids</taxon>
        <taxon>Fabales</taxon>
        <taxon>Fabaceae</taxon>
        <taxon>Papilionoideae</taxon>
        <taxon>50 kb inversion clade</taxon>
        <taxon>dalbergioids sensu lato</taxon>
        <taxon>Dalbergieae</taxon>
        <taxon>Pterocarpus clade</taxon>
        <taxon>Arachis</taxon>
    </lineage>
</organism>
<protein>
    <submittedName>
        <fullName evidence="2">Uncharacterized protein</fullName>
    </submittedName>
</protein>
<sequence>MNLSMNSTKDDLVYLAYLSNQKPPVPVGVCLILDYIAETLQQKQKWRNIKKPSSFHICYKFKQLVLDGIINKERSTSASICVAGSDPSLVESPTEPKWSPDDIMFHINSPSTRRFDLSVLGNTYQSKLLEVIRSNPLISFTGHYELDQESGISSPKELESRSFEANNREA</sequence>
<dbReference type="AlphaFoldDB" id="A0A444X2A5"/>
<keyword evidence="3" id="KW-1185">Reference proteome</keyword>
<name>A0A444X2A5_ARAHY</name>
<proteinExistence type="predicted"/>
<feature type="compositionally biased region" description="Basic and acidic residues" evidence="1">
    <location>
        <begin position="156"/>
        <end position="170"/>
    </location>
</feature>